<keyword evidence="1" id="KW-0175">Coiled coil</keyword>
<organism evidence="3 4">
    <name type="scientific">Dictyostelium firmibasis</name>
    <dbReference type="NCBI Taxonomy" id="79012"/>
    <lineage>
        <taxon>Eukaryota</taxon>
        <taxon>Amoebozoa</taxon>
        <taxon>Evosea</taxon>
        <taxon>Eumycetozoa</taxon>
        <taxon>Dictyostelia</taxon>
        <taxon>Dictyosteliales</taxon>
        <taxon>Dictyosteliaceae</taxon>
        <taxon>Dictyostelium</taxon>
    </lineage>
</organism>
<accession>A0AAN7TZW9</accession>
<evidence type="ECO:0000313" key="4">
    <source>
        <dbReference type="Proteomes" id="UP001344447"/>
    </source>
</evidence>
<feature type="coiled-coil region" evidence="1">
    <location>
        <begin position="95"/>
        <end position="194"/>
    </location>
</feature>
<dbReference type="PANTHER" id="PTHR37329">
    <property type="entry name" value="KINETOCHORE PROTEIN SOS7"/>
    <property type="match status" value="1"/>
</dbReference>
<dbReference type="GO" id="GO:0051315">
    <property type="term" value="P:attachment of mitotic spindle microtubules to kinetochore"/>
    <property type="evidence" value="ECO:0007669"/>
    <property type="project" value="TreeGrafter"/>
</dbReference>
<reference evidence="3 4" key="1">
    <citation type="submission" date="2023-11" db="EMBL/GenBank/DDBJ databases">
        <title>Dfirmibasis_genome.</title>
        <authorList>
            <person name="Edelbroek B."/>
            <person name="Kjellin J."/>
            <person name="Jerlstrom-Hultqvist J."/>
            <person name="Soderbom F."/>
        </authorList>
    </citation>
    <scope>NUCLEOTIDE SEQUENCE [LARGE SCALE GENOMIC DNA]</scope>
    <source>
        <strain evidence="3 4">TNS-C-14</strain>
    </source>
</reference>
<evidence type="ECO:0000313" key="3">
    <source>
        <dbReference type="EMBL" id="KAK5578485.1"/>
    </source>
</evidence>
<dbReference type="AlphaFoldDB" id="A0AAN7TZW9"/>
<evidence type="ECO:0000259" key="2">
    <source>
        <dbReference type="Pfam" id="PF20882"/>
    </source>
</evidence>
<dbReference type="Pfam" id="PF20882">
    <property type="entry name" value="Sos7"/>
    <property type="match status" value="1"/>
</dbReference>
<keyword evidence="4" id="KW-1185">Reference proteome</keyword>
<dbReference type="InterPro" id="IPR037475">
    <property type="entry name" value="Sos7"/>
</dbReference>
<sequence length="416" mass="48507">MGSNNDNNILFVNQVGELLTRYNDEIGQLNKGLLDYYYNNGFDKKNLNSIEKELSIVQDCFSKMKWNYIENGTKQLFIKEIISETQITTPSQHNVHSLEDQLKEIKNDFNNNKEKTKKAFEQIIEIISRFSEMNEKYQKEKQNLQSSISKANELIERILKLVSNNSITTTTPINNKLTNKNNNSNNTVVNYNNNLNSSIQWYKKYNKFLESMGGLYIIPNNDNNIIKGSKIEFELKIDTPKIHKLIIELEENNDNNNHDDNNKNNEKNLPIIKGYKLVPNINELNKVLQDTISDFSNINEPLESFSDIGDLVGEFKNIISNYYLMEAEIQDLSLRFKIKRQPLKNYGEISIQLPTGFTCNLYLDSDYPKYSTIEIQSIQKPNSNELLTNLSFIQKNINENKWNLLQLIEEVDYYLK</sequence>
<dbReference type="GO" id="GO:0034501">
    <property type="term" value="P:protein localization to kinetochore"/>
    <property type="evidence" value="ECO:0007669"/>
    <property type="project" value="InterPro"/>
</dbReference>
<comment type="caution">
    <text evidence="3">The sequence shown here is derived from an EMBL/GenBank/DDBJ whole genome shotgun (WGS) entry which is preliminary data.</text>
</comment>
<dbReference type="PANTHER" id="PTHR37329:SF1">
    <property type="entry name" value="KINETOCHORE PROTEIN SOS7"/>
    <property type="match status" value="1"/>
</dbReference>
<evidence type="ECO:0000256" key="1">
    <source>
        <dbReference type="SAM" id="Coils"/>
    </source>
</evidence>
<feature type="domain" description="Kinetochore protein Sos7 coiled-coil" evidence="2">
    <location>
        <begin position="59"/>
        <end position="129"/>
    </location>
</feature>
<protein>
    <recommendedName>
        <fullName evidence="2">Kinetochore protein Sos7 coiled-coil domain-containing protein</fullName>
    </recommendedName>
</protein>
<gene>
    <name evidence="3" type="ORF">RB653_008156</name>
</gene>
<proteinExistence type="predicted"/>
<dbReference type="Proteomes" id="UP001344447">
    <property type="component" value="Unassembled WGS sequence"/>
</dbReference>
<dbReference type="InterPro" id="IPR048781">
    <property type="entry name" value="Sos7_CC"/>
</dbReference>
<dbReference type="EMBL" id="JAVFKY010000003">
    <property type="protein sequence ID" value="KAK5578485.1"/>
    <property type="molecule type" value="Genomic_DNA"/>
</dbReference>
<name>A0AAN7TZW9_9MYCE</name>
<dbReference type="GO" id="GO:0000776">
    <property type="term" value="C:kinetochore"/>
    <property type="evidence" value="ECO:0007669"/>
    <property type="project" value="InterPro"/>
</dbReference>